<dbReference type="InterPro" id="IPR006963">
    <property type="entry name" value="Mopterin_OxRdtase_4Fe-4S_dom"/>
</dbReference>
<name>B8CIR4_SHEPW</name>
<feature type="compositionally biased region" description="Polar residues" evidence="9">
    <location>
        <begin position="832"/>
        <end position="843"/>
    </location>
</feature>
<dbReference type="PROSITE" id="PS00551">
    <property type="entry name" value="MOLYBDOPTERIN_PROK_1"/>
    <property type="match status" value="1"/>
</dbReference>
<dbReference type="Gene3D" id="2.40.40.20">
    <property type="match status" value="1"/>
</dbReference>
<dbReference type="SUPFAM" id="SSF50692">
    <property type="entry name" value="ADC-like"/>
    <property type="match status" value="1"/>
</dbReference>
<dbReference type="STRING" id="225849.swp_0724"/>
<dbReference type="RefSeq" id="WP_020910920.1">
    <property type="nucleotide sequence ID" value="NC_011566.1"/>
</dbReference>
<dbReference type="InterPro" id="IPR006657">
    <property type="entry name" value="MoPterin_dinucl-bd_dom"/>
</dbReference>
<dbReference type="AlphaFoldDB" id="B8CIR4"/>
<dbReference type="EMBL" id="CP000472">
    <property type="protein sequence ID" value="ACJ27540.1"/>
    <property type="molecule type" value="Genomic_DNA"/>
</dbReference>
<evidence type="ECO:0000313" key="11">
    <source>
        <dbReference type="EMBL" id="ACJ27540.1"/>
    </source>
</evidence>
<dbReference type="InterPro" id="IPR050612">
    <property type="entry name" value="Prok_Mopterin_Oxidored"/>
</dbReference>
<dbReference type="eggNOG" id="COG0243">
    <property type="taxonomic scope" value="Bacteria"/>
</dbReference>
<organism evidence="11 12">
    <name type="scientific">Shewanella piezotolerans (strain WP3 / JCM 13877)</name>
    <dbReference type="NCBI Taxonomy" id="225849"/>
    <lineage>
        <taxon>Bacteria</taxon>
        <taxon>Pseudomonadati</taxon>
        <taxon>Pseudomonadota</taxon>
        <taxon>Gammaproteobacteria</taxon>
        <taxon>Alteromonadales</taxon>
        <taxon>Shewanellaceae</taxon>
        <taxon>Shewanella</taxon>
    </lineage>
</organism>
<dbReference type="Gene3D" id="3.40.228.10">
    <property type="entry name" value="Dimethylsulfoxide Reductase, domain 2"/>
    <property type="match status" value="1"/>
</dbReference>
<dbReference type="KEGG" id="swp:swp_0724"/>
<dbReference type="GO" id="GO:0043546">
    <property type="term" value="F:molybdopterin cofactor binding"/>
    <property type="evidence" value="ECO:0007669"/>
    <property type="project" value="InterPro"/>
</dbReference>
<dbReference type="Pfam" id="PF00384">
    <property type="entry name" value="Molybdopterin"/>
    <property type="match status" value="1"/>
</dbReference>
<evidence type="ECO:0000256" key="9">
    <source>
        <dbReference type="SAM" id="MobiDB-lite"/>
    </source>
</evidence>
<dbReference type="InterPro" id="IPR009010">
    <property type="entry name" value="Asp_de-COase-like_dom_sf"/>
</dbReference>
<comment type="similarity">
    <text evidence="2">Belongs to the prokaryotic molybdopterin-containing oxidoreductase family.</text>
</comment>
<dbReference type="PANTHER" id="PTHR43742">
    <property type="entry name" value="TRIMETHYLAMINE-N-OXIDE REDUCTASE"/>
    <property type="match status" value="1"/>
</dbReference>
<dbReference type="InterPro" id="IPR006656">
    <property type="entry name" value="Mopterin_OxRdtase"/>
</dbReference>
<dbReference type="GO" id="GO:0030288">
    <property type="term" value="C:outer membrane-bounded periplasmic space"/>
    <property type="evidence" value="ECO:0007669"/>
    <property type="project" value="TreeGrafter"/>
</dbReference>
<feature type="domain" description="4Fe-4S Mo/W bis-MGD-type" evidence="10">
    <location>
        <begin position="48"/>
        <end position="111"/>
    </location>
</feature>
<evidence type="ECO:0000313" key="12">
    <source>
        <dbReference type="Proteomes" id="UP000000753"/>
    </source>
</evidence>
<dbReference type="GO" id="GO:0009061">
    <property type="term" value="P:anaerobic respiration"/>
    <property type="evidence" value="ECO:0007669"/>
    <property type="project" value="TreeGrafter"/>
</dbReference>
<dbReference type="GO" id="GO:0009055">
    <property type="term" value="F:electron transfer activity"/>
    <property type="evidence" value="ECO:0007669"/>
    <property type="project" value="TreeGrafter"/>
</dbReference>
<dbReference type="InterPro" id="IPR006655">
    <property type="entry name" value="Mopterin_OxRdtase_prok_CS"/>
</dbReference>
<dbReference type="PROSITE" id="PS51257">
    <property type="entry name" value="PROKAR_LIPOPROTEIN"/>
    <property type="match status" value="1"/>
</dbReference>
<accession>B8CIR4</accession>
<sequence length="843" mass="92167">MKRRTFLQATSALTAGAVLVGCGSDDDSIDWTPIEPGKPIPPEPDETAPYGYSACLVNCGSNCPVKVFTNEDGSIANIETDHNIEDEAGKLHQVRACARGRSLKQRTYAADRLKQPMKRVGKRGEGKFVPITWDEAAAEIASELQRIAGQYGNDSILKLYGTGAYYSVKSSNWFNRVLNLNGGYLRIQGNYSWQQLNFASKATGHYGTSGSTLNGLVHSDLFLGIGYNPNEMRQSGSGEGRDFSEALKANPGCEVIMVDPRYTDSCLGKENEWHGIRPGTDSAFAEALMYEAISQGHVDQAFMDKHVSGFDKASLETLKAVLEADDDKKDLAQYVDVEENFYDYIMGTGKFVAEGAKTPKWAAAICGISEDAIKSVAQKIMSAKNAFIVTGAGVNRHANGEQAMRSCYMLPWVFNQVGRLGTSNGAMPSQGRSGLSASGISGLSNPIDTTISFYNWEEAIRNHENMTGRSHDVRGLEDLDTPLRTPVKSIFALNSNALINQHSETSLTAKTLEDESLCEFIVVSDCWMTPSAKFADILLPDTSWLETDDFASASYAAGNTGYLTAMRAIKPMFECRNYFEQGLAIAKAMGKEGEYTEGKTEEQWMEEAYGKAAANANNANAIPALPATFKEAQDIGIFHYSNPEPVISMDSFINGGEPLGTPSGKIEMYSVEMAKFGVERTFDKEVQGDYVSALPKYQRTWGGYEDTTENVDTDYPLQLVGYHTKGRTHSSYHNVPWLREAVEDAVWMNPVDAAARGLKDGDMTQVTNQYGTLEVPVRITLRVMPSVAALGQGAWYAPNKSRADANGNPIDEGGCINTVTRYQPSPYAKGNPQHTNRVQVKAK</sequence>
<reference evidence="11 12" key="1">
    <citation type="journal article" date="2008" name="PLoS ONE">
        <title>Environmental adaptation: genomic analysis of the piezotolerant and psychrotolerant deep-sea iron reducing bacterium Shewanella piezotolerans WP3.</title>
        <authorList>
            <person name="Wang F."/>
            <person name="Wang J."/>
            <person name="Jian H."/>
            <person name="Zhang B."/>
            <person name="Li S."/>
            <person name="Wang F."/>
            <person name="Zeng X."/>
            <person name="Gao L."/>
            <person name="Bartlett D.H."/>
            <person name="Yu J."/>
            <person name="Hu S."/>
            <person name="Xiao X."/>
        </authorList>
    </citation>
    <scope>NUCLEOTIDE SEQUENCE [LARGE SCALE GENOMIC DNA]</scope>
    <source>
        <strain evidence="12">WP3 / JCM 13877</strain>
    </source>
</reference>
<evidence type="ECO:0000256" key="2">
    <source>
        <dbReference type="ARBA" id="ARBA00010312"/>
    </source>
</evidence>
<evidence type="ECO:0000259" key="10">
    <source>
        <dbReference type="PROSITE" id="PS51669"/>
    </source>
</evidence>
<dbReference type="SUPFAM" id="SSF53706">
    <property type="entry name" value="Formate dehydrogenase/DMSO reductase, domains 1-3"/>
    <property type="match status" value="1"/>
</dbReference>
<keyword evidence="3" id="KW-0004">4Fe-4S</keyword>
<evidence type="ECO:0000256" key="7">
    <source>
        <dbReference type="ARBA" id="ARBA00023004"/>
    </source>
</evidence>
<keyword evidence="7" id="KW-0408">Iron</keyword>
<evidence type="ECO:0000256" key="8">
    <source>
        <dbReference type="ARBA" id="ARBA00023014"/>
    </source>
</evidence>
<dbReference type="SMART" id="SM00926">
    <property type="entry name" value="Molybdop_Fe4S4"/>
    <property type="match status" value="1"/>
</dbReference>
<dbReference type="PANTHER" id="PTHR43742:SF3">
    <property type="entry name" value="DIMETHYL SULFOXIDE REDUCTASE DMSA"/>
    <property type="match status" value="1"/>
</dbReference>
<dbReference type="NCBIfam" id="TIGR02166">
    <property type="entry name" value="dmsA_ynfE"/>
    <property type="match status" value="1"/>
</dbReference>
<dbReference type="Pfam" id="PF04879">
    <property type="entry name" value="Molybdop_Fe4S4"/>
    <property type="match status" value="1"/>
</dbReference>
<dbReference type="PROSITE" id="PS00490">
    <property type="entry name" value="MOLYBDOPTERIN_PROK_2"/>
    <property type="match status" value="1"/>
</dbReference>
<keyword evidence="12" id="KW-1185">Reference proteome</keyword>
<dbReference type="InterPro" id="IPR011888">
    <property type="entry name" value="Anaer_DMSO_reductase"/>
</dbReference>
<dbReference type="OrthoDB" id="9815647at2"/>
<dbReference type="GO" id="GO:0009389">
    <property type="term" value="F:dimethyl sulfoxide reductase activity"/>
    <property type="evidence" value="ECO:0007669"/>
    <property type="project" value="InterPro"/>
</dbReference>
<keyword evidence="4" id="KW-0500">Molybdenum</keyword>
<keyword evidence="6" id="KW-0560">Oxidoreductase</keyword>
<dbReference type="GO" id="GO:0051539">
    <property type="term" value="F:4 iron, 4 sulfur cluster binding"/>
    <property type="evidence" value="ECO:0007669"/>
    <property type="project" value="UniProtKB-KW"/>
</dbReference>
<evidence type="ECO:0000256" key="5">
    <source>
        <dbReference type="ARBA" id="ARBA00022723"/>
    </source>
</evidence>
<dbReference type="Proteomes" id="UP000000753">
    <property type="component" value="Chromosome"/>
</dbReference>
<dbReference type="GO" id="GO:0030151">
    <property type="term" value="F:molybdenum ion binding"/>
    <property type="evidence" value="ECO:0007669"/>
    <property type="project" value="InterPro"/>
</dbReference>
<evidence type="ECO:0000256" key="1">
    <source>
        <dbReference type="ARBA" id="ARBA00001942"/>
    </source>
</evidence>
<evidence type="ECO:0000256" key="3">
    <source>
        <dbReference type="ARBA" id="ARBA00022485"/>
    </source>
</evidence>
<comment type="cofactor">
    <cofactor evidence="1">
        <name>Mo-bis(molybdopterin guanine dinucleotide)</name>
        <dbReference type="ChEBI" id="CHEBI:60539"/>
    </cofactor>
</comment>
<dbReference type="Gene3D" id="2.20.25.90">
    <property type="entry name" value="ADC-like domains"/>
    <property type="match status" value="1"/>
</dbReference>
<keyword evidence="8" id="KW-0411">Iron-sulfur</keyword>
<evidence type="ECO:0000256" key="4">
    <source>
        <dbReference type="ARBA" id="ARBA00022505"/>
    </source>
</evidence>
<proteinExistence type="inferred from homology"/>
<dbReference type="InterPro" id="IPR027467">
    <property type="entry name" value="MopterinOxRdtase_cofactor_BS"/>
</dbReference>
<keyword evidence="5" id="KW-0479">Metal-binding</keyword>
<dbReference type="Pfam" id="PF01568">
    <property type="entry name" value="Molydop_binding"/>
    <property type="match status" value="1"/>
</dbReference>
<dbReference type="HOGENOM" id="CLU_000422_13_3_6"/>
<dbReference type="PROSITE" id="PS51669">
    <property type="entry name" value="4FE4S_MOW_BIS_MGD"/>
    <property type="match status" value="1"/>
</dbReference>
<evidence type="ECO:0000256" key="6">
    <source>
        <dbReference type="ARBA" id="ARBA00023002"/>
    </source>
</evidence>
<dbReference type="Gene3D" id="3.40.50.740">
    <property type="match status" value="1"/>
</dbReference>
<protein>
    <submittedName>
        <fullName evidence="11">Twin-arginine translocation pathway signal</fullName>
    </submittedName>
</protein>
<gene>
    <name evidence="11" type="ordered locus">swp_0724</name>
</gene>
<feature type="region of interest" description="Disordered" evidence="9">
    <location>
        <begin position="816"/>
        <end position="843"/>
    </location>
</feature>
<dbReference type="CDD" id="cd02794">
    <property type="entry name" value="MopB_CT_DmsA-EC"/>
    <property type="match status" value="1"/>
</dbReference>